<name>A0A382BTF9_9ZZZZ</name>
<protein>
    <submittedName>
        <fullName evidence="1">Uncharacterized protein</fullName>
    </submittedName>
</protein>
<dbReference type="EMBL" id="UINC01031290">
    <property type="protein sequence ID" value="SVB17106.1"/>
    <property type="molecule type" value="Genomic_DNA"/>
</dbReference>
<sequence length="242" mass="27925">MMVLNKRKLKHLVNSIFLMFYFSMLKGEIIVQGGYIDSEEVANHHHLGNNVYFHTTDDRDPVHGYINKYTDIQITVILTGEHHAYRNDYIITYMGVSGDGPPDVFQENMVDDDDHASDPVYDEDTGNIPKANTLVDGNYTVTWTIRQEQIEDNELICTTTGTGDDAVTTCLDNLYIDFKIHFEDQDVYQDVSWKEDWEEDGVIKTSLFYDDYESYTNTQLWRASGWQYGWGFEGINGLSFST</sequence>
<dbReference type="AlphaFoldDB" id="A0A382BTF9"/>
<organism evidence="1">
    <name type="scientific">marine metagenome</name>
    <dbReference type="NCBI Taxonomy" id="408172"/>
    <lineage>
        <taxon>unclassified sequences</taxon>
        <taxon>metagenomes</taxon>
        <taxon>ecological metagenomes</taxon>
    </lineage>
</organism>
<proteinExistence type="predicted"/>
<accession>A0A382BTF9</accession>
<evidence type="ECO:0000313" key="1">
    <source>
        <dbReference type="EMBL" id="SVB17106.1"/>
    </source>
</evidence>
<reference evidence="1" key="1">
    <citation type="submission" date="2018-05" db="EMBL/GenBank/DDBJ databases">
        <authorList>
            <person name="Lanie J.A."/>
            <person name="Ng W.-L."/>
            <person name="Kazmierczak K.M."/>
            <person name="Andrzejewski T.M."/>
            <person name="Davidsen T.M."/>
            <person name="Wayne K.J."/>
            <person name="Tettelin H."/>
            <person name="Glass J.I."/>
            <person name="Rusch D."/>
            <person name="Podicherti R."/>
            <person name="Tsui H.-C.T."/>
            <person name="Winkler M.E."/>
        </authorList>
    </citation>
    <scope>NUCLEOTIDE SEQUENCE</scope>
</reference>
<feature type="non-terminal residue" evidence="1">
    <location>
        <position position="242"/>
    </location>
</feature>
<gene>
    <name evidence="1" type="ORF">METZ01_LOCUS169960</name>
</gene>